<sequence>MEEQYYDKFEEILLEDLQQALGCTEPIAIALCAAKAKSILNKVPTKVILHCSKNIIKNAKSVTVPNSNGLKGIEVAAALGIVGGNSDKNLKVLEDITESNIEEAKKLIASKIFTIEIADVPNLLYIRTELIFENDVVSVEIKDRHSNISKITKNKEVIYSSEDDSSGDNQECDKSLLNIHSIIEFADSVDLSKRKELTNRLDLQIECNTNISKEGLSGKYGAGIGHIISETSFETDIKSEVKACTTAASDARMGGCGLPVVINSGSGNQGITTSLPVITYAKSINASKDKLYRALIVANLTTIHQKQFIGKLSAFCGVVSAGAAAGCGIGYLMGLNEEQIEKVLVNTLATSGGIVCDGAKPSCALKIAVALENAFLAIDMAKRDIVFDSGDGIVGENVEKTIENIGRMASVGMKNTDDEILNIMIGK</sequence>
<name>A0AC61MTP9_9FIRM</name>
<evidence type="ECO:0000313" key="1">
    <source>
        <dbReference type="EMBL" id="QQK08743.1"/>
    </source>
</evidence>
<gene>
    <name evidence="1" type="ORF">JFY71_04170</name>
</gene>
<organism evidence="1 2">
    <name type="scientific">Miniphocaeibacter halophilus</name>
    <dbReference type="NCBI Taxonomy" id="2931922"/>
    <lineage>
        <taxon>Bacteria</taxon>
        <taxon>Bacillati</taxon>
        <taxon>Bacillota</taxon>
        <taxon>Tissierellia</taxon>
        <taxon>Tissierellales</taxon>
        <taxon>Peptoniphilaceae</taxon>
        <taxon>Miniphocaeibacter</taxon>
    </lineage>
</organism>
<evidence type="ECO:0000313" key="2">
    <source>
        <dbReference type="Proteomes" id="UP000595814"/>
    </source>
</evidence>
<reference evidence="1 2" key="1">
    <citation type="journal article" date="2022" name="Int. J. Syst. Evol. Microbiol.">
        <title>Miniphocaeibacter halophilus sp. nov., an ammonium-tolerant acetate-producing bacterium isolated from a biogas system.</title>
        <authorList>
            <person name="Schnurer A."/>
            <person name="Singh A."/>
            <person name="Bi S."/>
            <person name="Qiao W."/>
            <person name="Westerholm M."/>
        </authorList>
    </citation>
    <scope>NUCLEOTIDE SEQUENCE [LARGE SCALE GENOMIC DNA]</scope>
    <source>
        <strain evidence="1 2">AMB_01</strain>
    </source>
</reference>
<keyword evidence="2" id="KW-1185">Reference proteome</keyword>
<protein>
    <submittedName>
        <fullName evidence="1">Serine dehydratase subunit alpha family protein</fullName>
    </submittedName>
</protein>
<accession>A0AC61MTP9</accession>
<dbReference type="EMBL" id="CP066744">
    <property type="protein sequence ID" value="QQK08743.1"/>
    <property type="molecule type" value="Genomic_DNA"/>
</dbReference>
<dbReference type="Proteomes" id="UP000595814">
    <property type="component" value="Chromosome"/>
</dbReference>
<proteinExistence type="predicted"/>